<proteinExistence type="predicted"/>
<keyword evidence="2" id="KW-1185">Reference proteome</keyword>
<dbReference type="InterPro" id="IPR011992">
    <property type="entry name" value="EF-hand-dom_pair"/>
</dbReference>
<gene>
    <name evidence="1" type="ORF">ACFSRY_14420</name>
</gene>
<dbReference type="InterPro" id="IPR018247">
    <property type="entry name" value="EF_Hand_1_Ca_BS"/>
</dbReference>
<dbReference type="PROSITE" id="PS00018">
    <property type="entry name" value="EF_HAND_1"/>
    <property type="match status" value="2"/>
</dbReference>
<evidence type="ECO:0000313" key="1">
    <source>
        <dbReference type="EMBL" id="MFD2515066.1"/>
    </source>
</evidence>
<dbReference type="PROSITE" id="PS51257">
    <property type="entry name" value="PROKAR_LIPOPROTEIN"/>
    <property type="match status" value="1"/>
</dbReference>
<sequence length="197" mass="23325">MKTEKDKLMKILSTGLCFTLMTGLVACGGNDMETAEETETLETTAEVDAGVMENWDQERFGTTFASNRQYGEWDENDDNLLDENEFYTGFYDTWDINDDELIDENEWTTASRDYGIENNNWADWDVNRDNNLDENEFRTGFANSNYYGEWDRDRDSMINEREYSDGIFTLWDTNRDNMLDNNEYNERYNRYYGEGDM</sequence>
<evidence type="ECO:0000313" key="2">
    <source>
        <dbReference type="Proteomes" id="UP001597544"/>
    </source>
</evidence>
<protein>
    <recommendedName>
        <fullName evidence="3">EF hand</fullName>
    </recommendedName>
</protein>
<organism evidence="1 2">
    <name type="scientific">Pontibacter locisalis</name>
    <dbReference type="NCBI Taxonomy" id="1719035"/>
    <lineage>
        <taxon>Bacteria</taxon>
        <taxon>Pseudomonadati</taxon>
        <taxon>Bacteroidota</taxon>
        <taxon>Cytophagia</taxon>
        <taxon>Cytophagales</taxon>
        <taxon>Hymenobacteraceae</taxon>
        <taxon>Pontibacter</taxon>
    </lineage>
</organism>
<accession>A0ABW5IN42</accession>
<dbReference type="SUPFAM" id="SSF47473">
    <property type="entry name" value="EF-hand"/>
    <property type="match status" value="1"/>
</dbReference>
<dbReference type="EMBL" id="JBHULU010000021">
    <property type="protein sequence ID" value="MFD2515066.1"/>
    <property type="molecule type" value="Genomic_DNA"/>
</dbReference>
<dbReference type="Proteomes" id="UP001597544">
    <property type="component" value="Unassembled WGS sequence"/>
</dbReference>
<dbReference type="RefSeq" id="WP_377509039.1">
    <property type="nucleotide sequence ID" value="NZ_JBHULU010000021.1"/>
</dbReference>
<comment type="caution">
    <text evidence="1">The sequence shown here is derived from an EMBL/GenBank/DDBJ whole genome shotgun (WGS) entry which is preliminary data.</text>
</comment>
<name>A0ABW5IN42_9BACT</name>
<evidence type="ECO:0008006" key="3">
    <source>
        <dbReference type="Google" id="ProtNLM"/>
    </source>
</evidence>
<reference evidence="2" key="1">
    <citation type="journal article" date="2019" name="Int. J. Syst. Evol. Microbiol.">
        <title>The Global Catalogue of Microorganisms (GCM) 10K type strain sequencing project: providing services to taxonomists for standard genome sequencing and annotation.</title>
        <authorList>
            <consortium name="The Broad Institute Genomics Platform"/>
            <consortium name="The Broad Institute Genome Sequencing Center for Infectious Disease"/>
            <person name="Wu L."/>
            <person name="Ma J."/>
        </authorList>
    </citation>
    <scope>NUCLEOTIDE SEQUENCE [LARGE SCALE GENOMIC DNA]</scope>
    <source>
        <strain evidence="2">KCTC 42498</strain>
    </source>
</reference>